<dbReference type="PANTHER" id="PTHR33499">
    <property type="entry name" value="OS12G0282400 PROTEIN-RELATED"/>
    <property type="match status" value="1"/>
</dbReference>
<dbReference type="Proteomes" id="UP001459277">
    <property type="component" value="Unassembled WGS sequence"/>
</dbReference>
<evidence type="ECO:0008006" key="5">
    <source>
        <dbReference type="Google" id="ProtNLM"/>
    </source>
</evidence>
<evidence type="ECO:0000313" key="4">
    <source>
        <dbReference type="Proteomes" id="UP001459277"/>
    </source>
</evidence>
<evidence type="ECO:0000256" key="1">
    <source>
        <dbReference type="SAM" id="Coils"/>
    </source>
</evidence>
<gene>
    <name evidence="3" type="ORF">SO802_019704</name>
</gene>
<comment type="caution">
    <text evidence="3">The sequence shown here is derived from an EMBL/GenBank/DDBJ whole genome shotgun (WGS) entry which is preliminary data.</text>
</comment>
<keyword evidence="1" id="KW-0175">Coiled coil</keyword>
<protein>
    <recommendedName>
        <fullName evidence="5">Transposase</fullName>
    </recommendedName>
</protein>
<feature type="compositionally biased region" description="Polar residues" evidence="2">
    <location>
        <begin position="100"/>
        <end position="111"/>
    </location>
</feature>
<dbReference type="PANTHER" id="PTHR33499:SF11">
    <property type="entry name" value="NO APICAL MERISTEM-ASSOCIATED C-TERMINAL DOMAIN-CONTAINING PROTEIN"/>
    <property type="match status" value="1"/>
</dbReference>
<evidence type="ECO:0000256" key="2">
    <source>
        <dbReference type="SAM" id="MobiDB-lite"/>
    </source>
</evidence>
<accession>A0AAW2CPV7</accession>
<feature type="coiled-coil region" evidence="1">
    <location>
        <begin position="381"/>
        <end position="416"/>
    </location>
</feature>
<organism evidence="3 4">
    <name type="scientific">Lithocarpus litseifolius</name>
    <dbReference type="NCBI Taxonomy" id="425828"/>
    <lineage>
        <taxon>Eukaryota</taxon>
        <taxon>Viridiplantae</taxon>
        <taxon>Streptophyta</taxon>
        <taxon>Embryophyta</taxon>
        <taxon>Tracheophyta</taxon>
        <taxon>Spermatophyta</taxon>
        <taxon>Magnoliopsida</taxon>
        <taxon>eudicotyledons</taxon>
        <taxon>Gunneridae</taxon>
        <taxon>Pentapetalae</taxon>
        <taxon>rosids</taxon>
        <taxon>fabids</taxon>
        <taxon>Fagales</taxon>
        <taxon>Fagaceae</taxon>
        <taxon>Lithocarpus</taxon>
    </lineage>
</organism>
<dbReference type="EMBL" id="JAZDWU010000006">
    <property type="protein sequence ID" value="KAL0000102.1"/>
    <property type="molecule type" value="Genomic_DNA"/>
</dbReference>
<feature type="region of interest" description="Disordered" evidence="2">
    <location>
        <begin position="85"/>
        <end position="148"/>
    </location>
</feature>
<dbReference type="AlphaFoldDB" id="A0AAW2CPV7"/>
<feature type="compositionally biased region" description="Low complexity" evidence="2">
    <location>
        <begin position="132"/>
        <end position="148"/>
    </location>
</feature>
<sequence>MSKKAKYTHNIPRYEMTRLNRMRQNQERFDALGLKHISTSLKDSAQSNCAKGKRSRANVVVDNDYVPPIGDDDDDESSNSIIHKMAPGRLTRSRGETSIPVVQSAVQSTETPPEANPPAQSSSSADPTNALTSTTGSTSRNTRGTTRGIAVRALVEKGGKLPVRIAAEYDAPVGKNACKLVNQIGVQVRSNLSSYNVKNWKSVDTATRDVVLQNIADQFELQGDSNLVTKTLNTKCGRLLSCSSNKLHQAYKKLVQSHGADYARSHPPKNATLEQWTGLIDGKWTNKDWLEKSRKNSENRNKTVGKHRCGTKALAVRVDEEETILKVQEDHCQDPNAIPLTQEEISNLVFKRKSGIVKRLGMRPSSSLVTTASSSSSVEYIHRLENEIIELKEARARDEEERAREQEARAKQDEIQKNILNFLRSMGYDDALTYGGGSSSS</sequence>
<name>A0AAW2CPV7_9ROSI</name>
<feature type="compositionally biased region" description="Polar residues" evidence="2">
    <location>
        <begin position="118"/>
        <end position="131"/>
    </location>
</feature>
<reference evidence="3 4" key="1">
    <citation type="submission" date="2024-01" db="EMBL/GenBank/DDBJ databases">
        <title>A telomere-to-telomere, gap-free genome of sweet tea (Lithocarpus litseifolius).</title>
        <authorList>
            <person name="Zhou J."/>
        </authorList>
    </citation>
    <scope>NUCLEOTIDE SEQUENCE [LARGE SCALE GENOMIC DNA]</scope>
    <source>
        <strain evidence="3">Zhou-2022a</strain>
        <tissue evidence="3">Leaf</tissue>
    </source>
</reference>
<proteinExistence type="predicted"/>
<keyword evidence="4" id="KW-1185">Reference proteome</keyword>
<evidence type="ECO:0000313" key="3">
    <source>
        <dbReference type="EMBL" id="KAL0000102.1"/>
    </source>
</evidence>